<proteinExistence type="predicted"/>
<accession>A0A8D8C0M3</accession>
<dbReference type="EMBL" id="HBUE01095411">
    <property type="protein sequence ID" value="CAG6483205.1"/>
    <property type="molecule type" value="Transcribed_RNA"/>
</dbReference>
<protein>
    <submittedName>
        <fullName evidence="1">(northern house mosquito) hypothetical protein</fullName>
    </submittedName>
</protein>
<name>A0A8D8C0M3_CULPI</name>
<sequence length="133" mass="14857">MHVIRNCSISTSFACAKLPQSSSCSGCSNFTAAIKLFSVVMMLPSLCSFISSLTKVNRAEKLSWSIFFSDEAFFLMYCVRLGLYNAPIWARRGSIDESHFMAGLELCASPFLSHFFTGMIHEFNFEVEFVSSS</sequence>
<reference evidence="1" key="1">
    <citation type="submission" date="2021-05" db="EMBL/GenBank/DDBJ databases">
        <authorList>
            <person name="Alioto T."/>
            <person name="Alioto T."/>
            <person name="Gomez Garrido J."/>
        </authorList>
    </citation>
    <scope>NUCLEOTIDE SEQUENCE</scope>
</reference>
<dbReference type="AlphaFoldDB" id="A0A8D8C0M3"/>
<evidence type="ECO:0000313" key="1">
    <source>
        <dbReference type="EMBL" id="CAG6483205.1"/>
    </source>
</evidence>
<organism evidence="1">
    <name type="scientific">Culex pipiens</name>
    <name type="common">House mosquito</name>
    <dbReference type="NCBI Taxonomy" id="7175"/>
    <lineage>
        <taxon>Eukaryota</taxon>
        <taxon>Metazoa</taxon>
        <taxon>Ecdysozoa</taxon>
        <taxon>Arthropoda</taxon>
        <taxon>Hexapoda</taxon>
        <taxon>Insecta</taxon>
        <taxon>Pterygota</taxon>
        <taxon>Neoptera</taxon>
        <taxon>Endopterygota</taxon>
        <taxon>Diptera</taxon>
        <taxon>Nematocera</taxon>
        <taxon>Culicoidea</taxon>
        <taxon>Culicidae</taxon>
        <taxon>Culicinae</taxon>
        <taxon>Culicini</taxon>
        <taxon>Culex</taxon>
        <taxon>Culex</taxon>
    </lineage>
</organism>